<proteinExistence type="predicted"/>
<sequence length="218" mass="25408">MVVGNFLFINTEISSTSSIHFKLIPMPKNHSPRKKQFLDESLKMIHEKGYQATTMRDLAERMGFEVSNIYNFIDSKETLLETYLFQISEDFHSGIDHILESSHNSTGKLKALISLNIQLTATKPYQVGLLVNEWRNLKEPKLKKFTDRRSEYEEKVRLIISEGIESGEFRTFDLDIITHAVLSSVRWIYYWYTDHTEEANPIELEKQLTEFILGGVVR</sequence>
<dbReference type="PROSITE" id="PS50977">
    <property type="entry name" value="HTH_TETR_2"/>
    <property type="match status" value="1"/>
</dbReference>
<dbReference type="Gene3D" id="1.10.357.10">
    <property type="entry name" value="Tetracycline Repressor, domain 2"/>
    <property type="match status" value="1"/>
</dbReference>
<dbReference type="Pfam" id="PF17932">
    <property type="entry name" value="TetR_C_24"/>
    <property type="match status" value="1"/>
</dbReference>
<dbReference type="InterPro" id="IPR050624">
    <property type="entry name" value="HTH-type_Tx_Regulator"/>
</dbReference>
<dbReference type="GO" id="GO:0003677">
    <property type="term" value="F:DNA binding"/>
    <property type="evidence" value="ECO:0007669"/>
    <property type="project" value="UniProtKB-UniRule"/>
</dbReference>
<comment type="caution">
    <text evidence="4">The sequence shown here is derived from an EMBL/GenBank/DDBJ whole genome shotgun (WGS) entry which is preliminary data.</text>
</comment>
<evidence type="ECO:0000313" key="5">
    <source>
        <dbReference type="Proteomes" id="UP000245533"/>
    </source>
</evidence>
<dbReference type="SUPFAM" id="SSF48498">
    <property type="entry name" value="Tetracyclin repressor-like, C-terminal domain"/>
    <property type="match status" value="1"/>
</dbReference>
<accession>A0A316TSM2</accession>
<dbReference type="InterPro" id="IPR041490">
    <property type="entry name" value="KstR2_TetR_C"/>
</dbReference>
<dbReference type="Gene3D" id="1.10.10.60">
    <property type="entry name" value="Homeodomain-like"/>
    <property type="match status" value="1"/>
</dbReference>
<dbReference type="AlphaFoldDB" id="A0A316TSM2"/>
<dbReference type="PANTHER" id="PTHR43479:SF11">
    <property type="entry name" value="ACREF_ENVCD OPERON REPRESSOR-RELATED"/>
    <property type="match status" value="1"/>
</dbReference>
<evidence type="ECO:0000256" key="2">
    <source>
        <dbReference type="PROSITE-ProRule" id="PRU00335"/>
    </source>
</evidence>
<evidence type="ECO:0000256" key="1">
    <source>
        <dbReference type="ARBA" id="ARBA00023125"/>
    </source>
</evidence>
<dbReference type="Pfam" id="PF00440">
    <property type="entry name" value="TetR_N"/>
    <property type="match status" value="1"/>
</dbReference>
<evidence type="ECO:0000313" key="4">
    <source>
        <dbReference type="EMBL" id="PWN06641.1"/>
    </source>
</evidence>
<feature type="DNA-binding region" description="H-T-H motif" evidence="2">
    <location>
        <begin position="54"/>
        <end position="73"/>
    </location>
</feature>
<reference evidence="4 5" key="1">
    <citation type="submission" date="2018-05" db="EMBL/GenBank/DDBJ databases">
        <title>Rhodohalobacter halophilus gen. nov., sp. nov., a moderately halophilic member of the family Balneolaceae.</title>
        <authorList>
            <person name="Liu Z.-W."/>
        </authorList>
    </citation>
    <scope>NUCLEOTIDE SEQUENCE [LARGE SCALE GENOMIC DNA]</scope>
    <source>
        <strain evidence="4 5">8A47</strain>
    </source>
</reference>
<keyword evidence="1 2" id="KW-0238">DNA-binding</keyword>
<dbReference type="InterPro" id="IPR036271">
    <property type="entry name" value="Tet_transcr_reg_TetR-rel_C_sf"/>
</dbReference>
<evidence type="ECO:0000259" key="3">
    <source>
        <dbReference type="PROSITE" id="PS50977"/>
    </source>
</evidence>
<keyword evidence="5" id="KW-1185">Reference proteome</keyword>
<feature type="domain" description="HTH tetR-type" evidence="3">
    <location>
        <begin position="31"/>
        <end position="91"/>
    </location>
</feature>
<dbReference type="SUPFAM" id="SSF46689">
    <property type="entry name" value="Homeodomain-like"/>
    <property type="match status" value="1"/>
</dbReference>
<protein>
    <recommendedName>
        <fullName evidence="3">HTH tetR-type domain-containing protein</fullName>
    </recommendedName>
</protein>
<name>A0A316TSM2_9BACT</name>
<dbReference type="InterPro" id="IPR009057">
    <property type="entry name" value="Homeodomain-like_sf"/>
</dbReference>
<gene>
    <name evidence="4" type="ORF">DDZ15_08995</name>
</gene>
<organism evidence="4 5">
    <name type="scientific">Rhodohalobacter mucosus</name>
    <dbReference type="NCBI Taxonomy" id="2079485"/>
    <lineage>
        <taxon>Bacteria</taxon>
        <taxon>Pseudomonadati</taxon>
        <taxon>Balneolota</taxon>
        <taxon>Balneolia</taxon>
        <taxon>Balneolales</taxon>
        <taxon>Balneolaceae</taxon>
        <taxon>Rhodohalobacter</taxon>
    </lineage>
</organism>
<dbReference type="InterPro" id="IPR001647">
    <property type="entry name" value="HTH_TetR"/>
</dbReference>
<dbReference type="PANTHER" id="PTHR43479">
    <property type="entry name" value="ACREF/ENVCD OPERON REPRESSOR-RELATED"/>
    <property type="match status" value="1"/>
</dbReference>
<dbReference type="EMBL" id="QGGB01000006">
    <property type="protein sequence ID" value="PWN06641.1"/>
    <property type="molecule type" value="Genomic_DNA"/>
</dbReference>
<dbReference type="Proteomes" id="UP000245533">
    <property type="component" value="Unassembled WGS sequence"/>
</dbReference>